<reference evidence="3 4" key="1">
    <citation type="journal article" date="2023" name="Microbiol. Spectr.">
        <title>Synergy between Genome Mining, Metabolomics, and Bioinformatics Uncovers Antibacterial Chlorinated Carbazole Alkaloids and Their Biosynthetic Gene Cluster from Streptomyces tubbatahanensis sp. nov., a Novel Actinomycete Isolated from Sulu Sea, Philippines.</title>
        <authorList>
            <person name="Tenebro C.P."/>
            <person name="Trono D.J.V.L."/>
            <person name="Balida L.A.P."/>
            <person name="Bayog L.K.A."/>
            <person name="Bruna J.R."/>
            <person name="Sabido E.M."/>
            <person name="Caspe D.P.C."/>
            <person name="de Los Santos E.L.C."/>
            <person name="Saludes J.P."/>
            <person name="Dalisay D.S."/>
        </authorList>
    </citation>
    <scope>NUCLEOTIDE SEQUENCE [LARGE SCALE GENOMIC DNA]</scope>
    <source>
        <strain evidence="3 4">DSD3025</strain>
    </source>
</reference>
<evidence type="ECO:0000313" key="3">
    <source>
        <dbReference type="EMBL" id="UNS97260.1"/>
    </source>
</evidence>
<accession>A0ABY3XS69</accession>
<name>A0ABY3XS69_9ACTN</name>
<dbReference type="PANTHER" id="PTHR43798">
    <property type="entry name" value="MONOACYLGLYCEROL LIPASE"/>
    <property type="match status" value="1"/>
</dbReference>
<dbReference type="PANTHER" id="PTHR43798:SF31">
    <property type="entry name" value="AB HYDROLASE SUPERFAMILY PROTEIN YCLE"/>
    <property type="match status" value="1"/>
</dbReference>
<dbReference type="RefSeq" id="WP_242751411.1">
    <property type="nucleotide sequence ID" value="NZ_CP093846.1"/>
</dbReference>
<evidence type="ECO:0000313" key="4">
    <source>
        <dbReference type="Proteomes" id="UP001202244"/>
    </source>
</evidence>
<dbReference type="InterPro" id="IPR050266">
    <property type="entry name" value="AB_hydrolase_sf"/>
</dbReference>
<evidence type="ECO:0000256" key="1">
    <source>
        <dbReference type="ARBA" id="ARBA00022801"/>
    </source>
</evidence>
<protein>
    <submittedName>
        <fullName evidence="3">Alpha/beta hydrolase</fullName>
    </submittedName>
</protein>
<dbReference type="EMBL" id="CP093846">
    <property type="protein sequence ID" value="UNS97260.1"/>
    <property type="molecule type" value="Genomic_DNA"/>
</dbReference>
<keyword evidence="1 3" id="KW-0378">Hydrolase</keyword>
<dbReference type="Gene3D" id="3.40.50.1820">
    <property type="entry name" value="alpha/beta hydrolase"/>
    <property type="match status" value="1"/>
</dbReference>
<gene>
    <name evidence="3" type="ORF">MMF93_12665</name>
</gene>
<keyword evidence="4" id="KW-1185">Reference proteome</keyword>
<proteinExistence type="predicted"/>
<dbReference type="SUPFAM" id="SSF53474">
    <property type="entry name" value="alpha/beta-Hydrolases"/>
    <property type="match status" value="1"/>
</dbReference>
<dbReference type="InterPro" id="IPR029058">
    <property type="entry name" value="AB_hydrolase_fold"/>
</dbReference>
<dbReference type="InterPro" id="IPR000073">
    <property type="entry name" value="AB_hydrolase_1"/>
</dbReference>
<dbReference type="Proteomes" id="UP001202244">
    <property type="component" value="Chromosome"/>
</dbReference>
<sequence length="282" mass="30772">MTAKKLDGAELHSRIVETRYGRVALFDTDPNGRASAVPLLFVHGNSVSRKVFRAQLTDDAMQRRMLAADLLGHGDSDNASEPSLAYTHHGYADTLIEVLNSLGIERVIVVGWSLGGYVGYELVHKFPGAVALVTTGTPPVNDQTLFQGFLDNPTFEYIGQEALSPEQATEMAEQSTFVPASATVRADVSRADGRARKRMFESVLAGDGVDKRQLALTPPVPLAMIDGADDPFVNQQYMDSLPFTSLWRSGVVRISGAHHAAFTEEPARFNELVRAFLSDHEL</sequence>
<feature type="domain" description="AB hydrolase-1" evidence="2">
    <location>
        <begin position="39"/>
        <end position="271"/>
    </location>
</feature>
<dbReference type="Pfam" id="PF12697">
    <property type="entry name" value="Abhydrolase_6"/>
    <property type="match status" value="1"/>
</dbReference>
<evidence type="ECO:0000259" key="2">
    <source>
        <dbReference type="Pfam" id="PF12697"/>
    </source>
</evidence>
<organism evidence="3 4">
    <name type="scientific">Streptomyces tubbatahanensis</name>
    <dbReference type="NCBI Taxonomy" id="2923272"/>
    <lineage>
        <taxon>Bacteria</taxon>
        <taxon>Bacillati</taxon>
        <taxon>Actinomycetota</taxon>
        <taxon>Actinomycetes</taxon>
        <taxon>Kitasatosporales</taxon>
        <taxon>Streptomycetaceae</taxon>
        <taxon>Streptomyces</taxon>
    </lineage>
</organism>
<dbReference type="GO" id="GO:0016787">
    <property type="term" value="F:hydrolase activity"/>
    <property type="evidence" value="ECO:0007669"/>
    <property type="project" value="UniProtKB-KW"/>
</dbReference>